<sequence length="242" mass="26064">MTSTSVYRKAVVAVCAAIVLTGCSIFGGGQKDPATSESPAPSGTPKTSTTVSENAISPDTANSLIVPKDDVGELIGSTLGYEGKSSDPQSSTVEGKESCRALLVPLTTDIGSTWTTYRNVWYQESKETYDHSIGQRVLLYPAKDAAAETYSKEFPVTVRECSGEDIKTDTATWRVTVREASQDRVQWVLEQIEDGQPNGWRCNKAARIIDNVLFSATVCQRGNGVPAMKAIMDRMAAATQPK</sequence>
<dbReference type="Pfam" id="PF14032">
    <property type="entry name" value="PknH_C"/>
    <property type="match status" value="1"/>
</dbReference>
<protein>
    <submittedName>
        <fullName evidence="4">Sensor domain-containing protein</fullName>
    </submittedName>
</protein>
<feature type="region of interest" description="Disordered" evidence="1">
    <location>
        <begin position="30"/>
        <end position="63"/>
    </location>
</feature>
<feature type="chain" id="PRO_5039530379" evidence="2">
    <location>
        <begin position="28"/>
        <end position="242"/>
    </location>
</feature>
<evidence type="ECO:0000259" key="3">
    <source>
        <dbReference type="Pfam" id="PF14032"/>
    </source>
</evidence>
<feature type="domain" description="PknH-like extracellular" evidence="3">
    <location>
        <begin position="58"/>
        <end position="237"/>
    </location>
</feature>
<dbReference type="KEGG" id="msao:MYCSP_10880"/>
<evidence type="ECO:0000313" key="4">
    <source>
        <dbReference type="EMBL" id="ORB61035.1"/>
    </source>
</evidence>
<reference evidence="4 5" key="1">
    <citation type="submission" date="2016-12" db="EMBL/GenBank/DDBJ databases">
        <title>The new phylogeny of genus Mycobacterium.</title>
        <authorList>
            <person name="Tortoli E."/>
            <person name="Trovato A."/>
            <person name="Cirillo D.M."/>
        </authorList>
    </citation>
    <scope>NUCLEOTIDE SEQUENCE [LARGE SCALE GENOMIC DNA]</scope>
    <source>
        <strain evidence="4 5">CCUG 66554</strain>
    </source>
</reference>
<comment type="caution">
    <text evidence="4">The sequence shown here is derived from an EMBL/GenBank/DDBJ whole genome shotgun (WGS) entry which is preliminary data.</text>
</comment>
<evidence type="ECO:0000256" key="2">
    <source>
        <dbReference type="SAM" id="SignalP"/>
    </source>
</evidence>
<dbReference type="EMBL" id="MVII01000001">
    <property type="protein sequence ID" value="ORB61035.1"/>
    <property type="molecule type" value="Genomic_DNA"/>
</dbReference>
<dbReference type="InterPro" id="IPR038232">
    <property type="entry name" value="PknH-like_Extracell_sf"/>
</dbReference>
<organism evidence="4 5">
    <name type="scientific">Mycobacteroides saopaulense</name>
    <dbReference type="NCBI Taxonomy" id="1578165"/>
    <lineage>
        <taxon>Bacteria</taxon>
        <taxon>Bacillati</taxon>
        <taxon>Actinomycetota</taxon>
        <taxon>Actinomycetes</taxon>
        <taxon>Mycobacteriales</taxon>
        <taxon>Mycobacteriaceae</taxon>
        <taxon>Mycobacteroides</taxon>
    </lineage>
</organism>
<feature type="compositionally biased region" description="Polar residues" evidence="1">
    <location>
        <begin position="33"/>
        <end position="63"/>
    </location>
</feature>
<feature type="signal peptide" evidence="2">
    <location>
        <begin position="1"/>
        <end position="27"/>
    </location>
</feature>
<dbReference type="Gene3D" id="3.40.1000.70">
    <property type="entry name" value="PknH-like extracellular domain"/>
    <property type="match status" value="1"/>
</dbReference>
<keyword evidence="2" id="KW-0732">Signal</keyword>
<evidence type="ECO:0000313" key="5">
    <source>
        <dbReference type="Proteomes" id="UP000192434"/>
    </source>
</evidence>
<dbReference type="AlphaFoldDB" id="A0A1S4W6Y6"/>
<evidence type="ECO:0000256" key="1">
    <source>
        <dbReference type="SAM" id="MobiDB-lite"/>
    </source>
</evidence>
<dbReference type="STRING" id="1578165.BKG68_18805"/>
<dbReference type="InterPro" id="IPR026954">
    <property type="entry name" value="PknH-like_Extracell"/>
</dbReference>
<name>A0A1S4W6Y6_9MYCO</name>
<gene>
    <name evidence="4" type="ORF">BST43_01745</name>
</gene>
<proteinExistence type="predicted"/>
<accession>A0A1S4W6Y6</accession>
<dbReference type="Proteomes" id="UP000192434">
    <property type="component" value="Unassembled WGS sequence"/>
</dbReference>